<keyword evidence="1" id="KW-0479">Metal-binding</keyword>
<dbReference type="NCBIfam" id="TIGR01891">
    <property type="entry name" value="amidohydrolases"/>
    <property type="match status" value="1"/>
</dbReference>
<dbReference type="SUPFAM" id="SSF55031">
    <property type="entry name" value="Bacterial exopeptidase dimerisation domain"/>
    <property type="match status" value="1"/>
</dbReference>
<feature type="binding site" evidence="1">
    <location>
        <position position="145"/>
    </location>
    <ligand>
        <name>Mn(2+)</name>
        <dbReference type="ChEBI" id="CHEBI:29035"/>
        <label>2</label>
    </ligand>
</feature>
<feature type="binding site" evidence="1">
    <location>
        <position position="108"/>
    </location>
    <ligand>
        <name>Mn(2+)</name>
        <dbReference type="ChEBI" id="CHEBI:29035"/>
        <label>2</label>
    </ligand>
</feature>
<feature type="binding site" evidence="1">
    <location>
        <position position="174"/>
    </location>
    <ligand>
        <name>Mn(2+)</name>
        <dbReference type="ChEBI" id="CHEBI:29035"/>
        <label>2</label>
    </ligand>
</feature>
<dbReference type="InterPro" id="IPR002933">
    <property type="entry name" value="Peptidase_M20"/>
</dbReference>
<accession>A0A931MV22</accession>
<dbReference type="PANTHER" id="PTHR11014">
    <property type="entry name" value="PEPTIDASE M20 FAMILY MEMBER"/>
    <property type="match status" value="1"/>
</dbReference>
<dbReference type="PIRSF" id="PIRSF005962">
    <property type="entry name" value="Pept_M20D_amidohydro"/>
    <property type="match status" value="1"/>
</dbReference>
<keyword evidence="4" id="KW-1185">Reference proteome</keyword>
<dbReference type="GO" id="GO:0016787">
    <property type="term" value="F:hydrolase activity"/>
    <property type="evidence" value="ECO:0007669"/>
    <property type="project" value="InterPro"/>
</dbReference>
<protein>
    <submittedName>
        <fullName evidence="3">Amidohydrolase</fullName>
    </submittedName>
</protein>
<evidence type="ECO:0000259" key="2">
    <source>
        <dbReference type="Pfam" id="PF07687"/>
    </source>
</evidence>
<dbReference type="AlphaFoldDB" id="A0A931MV22"/>
<keyword evidence="1" id="KW-0464">Manganese</keyword>
<comment type="cofactor">
    <cofactor evidence="1">
        <name>Mn(2+)</name>
        <dbReference type="ChEBI" id="CHEBI:29035"/>
    </cofactor>
    <text evidence="1">The Mn(2+) ion enhances activity.</text>
</comment>
<sequence>MNLKKPDLVDQCKLLFEDLVEWRRYFHTYPELSFQEAQTSKKVVDLLESFGGFEIEKGVGGYGVVATLSYGPGPVVGIRADMDALPIQEQNSFPWKSRNPGVMHACGHDAHTAILLGVARLLSMGVLSDESVKGTIKLIFQPAEEKADKNGDTGAMKMLQTGRLSDMDAVLALHMCPWRSRGQLQMHDGPSMANNDEFHIRVKGSGGHAGYPQHAVDPIWISAQVLSFLYSSNGRKVDPMDVGVISIGEIHAGEASNIIPDVVDIKGTCRSYTEAVRSSLIEQIHQIPGMVKILGGECEVNVIQGEPALVNDKRVNDAIKSAAGPMEIIHHPFGMGSEDFSHFSKVIPGAMFFLGCGLDRKTNLHQPDFDFDEWAMVDGVQVMVGSVFQLLNRIGGEAWQSN</sequence>
<dbReference type="InterPro" id="IPR017439">
    <property type="entry name" value="Amidohydrolase"/>
</dbReference>
<dbReference type="Pfam" id="PF01546">
    <property type="entry name" value="Peptidase_M20"/>
    <property type="match status" value="1"/>
</dbReference>
<feature type="binding site" evidence="1">
    <location>
        <position position="365"/>
    </location>
    <ligand>
        <name>Mn(2+)</name>
        <dbReference type="ChEBI" id="CHEBI:29035"/>
        <label>2</label>
    </ligand>
</feature>
<dbReference type="Pfam" id="PF07687">
    <property type="entry name" value="M20_dimer"/>
    <property type="match status" value="1"/>
</dbReference>
<evidence type="ECO:0000313" key="3">
    <source>
        <dbReference type="EMBL" id="MBH0230367.1"/>
    </source>
</evidence>
<name>A0A931MV22_9BACI</name>
<dbReference type="Proteomes" id="UP000614490">
    <property type="component" value="Unassembled WGS sequence"/>
</dbReference>
<evidence type="ECO:0000313" key="4">
    <source>
        <dbReference type="Proteomes" id="UP000614490"/>
    </source>
</evidence>
<dbReference type="InterPro" id="IPR036264">
    <property type="entry name" value="Bact_exopeptidase_dim_dom"/>
</dbReference>
<dbReference type="RefSeq" id="WP_197317004.1">
    <property type="nucleotide sequence ID" value="NZ_JADZSC010000002.1"/>
</dbReference>
<dbReference type="InterPro" id="IPR011650">
    <property type="entry name" value="Peptidase_M20_dimer"/>
</dbReference>
<dbReference type="Gene3D" id="3.30.70.360">
    <property type="match status" value="1"/>
</dbReference>
<evidence type="ECO:0000256" key="1">
    <source>
        <dbReference type="PIRSR" id="PIRSR005962-1"/>
    </source>
</evidence>
<feature type="binding site" evidence="1">
    <location>
        <position position="106"/>
    </location>
    <ligand>
        <name>Mn(2+)</name>
        <dbReference type="ChEBI" id="CHEBI:29035"/>
        <label>2</label>
    </ligand>
</feature>
<dbReference type="EMBL" id="JADZSC010000002">
    <property type="protein sequence ID" value="MBH0230367.1"/>
    <property type="molecule type" value="Genomic_DNA"/>
</dbReference>
<dbReference type="SUPFAM" id="SSF53187">
    <property type="entry name" value="Zn-dependent exopeptidases"/>
    <property type="match status" value="1"/>
</dbReference>
<proteinExistence type="predicted"/>
<organism evidence="3 4">
    <name type="scientific">Halobacillus yeomjeoni</name>
    <dbReference type="NCBI Taxonomy" id="311194"/>
    <lineage>
        <taxon>Bacteria</taxon>
        <taxon>Bacillati</taxon>
        <taxon>Bacillota</taxon>
        <taxon>Bacilli</taxon>
        <taxon>Bacillales</taxon>
        <taxon>Bacillaceae</taxon>
        <taxon>Halobacillus</taxon>
    </lineage>
</organism>
<dbReference type="PANTHER" id="PTHR11014:SF63">
    <property type="entry name" value="METALLOPEPTIDASE, PUTATIVE (AFU_ORTHOLOGUE AFUA_6G09600)-RELATED"/>
    <property type="match status" value="1"/>
</dbReference>
<dbReference type="Gene3D" id="3.40.630.10">
    <property type="entry name" value="Zn peptidases"/>
    <property type="match status" value="1"/>
</dbReference>
<comment type="caution">
    <text evidence="3">The sequence shown here is derived from an EMBL/GenBank/DDBJ whole genome shotgun (WGS) entry which is preliminary data.</text>
</comment>
<gene>
    <name evidence="3" type="ORF">H0267_09105</name>
</gene>
<reference evidence="3 4" key="1">
    <citation type="journal article" date="2005" name="Int. J. Syst. Evol. Microbiol.">
        <title>Halobacillus yeomjeoni sp. nov., isolated from a marine solar saltern in Korea.</title>
        <authorList>
            <person name="Yoon J.H."/>
            <person name="Kang S.J."/>
            <person name="Lee C.H."/>
            <person name="Oh H.W."/>
            <person name="Oh T.K."/>
        </authorList>
    </citation>
    <scope>NUCLEOTIDE SEQUENCE [LARGE SCALE GENOMIC DNA]</scope>
    <source>
        <strain evidence="3 4">KCTC 3957</strain>
    </source>
</reference>
<dbReference type="GO" id="GO:0046872">
    <property type="term" value="F:metal ion binding"/>
    <property type="evidence" value="ECO:0007669"/>
    <property type="project" value="UniProtKB-KW"/>
</dbReference>
<feature type="domain" description="Peptidase M20 dimerisation" evidence="2">
    <location>
        <begin position="197"/>
        <end position="287"/>
    </location>
</feature>